<evidence type="ECO:0000313" key="3">
    <source>
        <dbReference type="WBParaSite" id="EVEC_0001174001-mRNA-1"/>
    </source>
</evidence>
<feature type="domain" description="PLD phosphodiesterase" evidence="2">
    <location>
        <begin position="68"/>
        <end position="95"/>
    </location>
</feature>
<dbReference type="WBParaSite" id="EVEC_0001174001-mRNA-1">
    <property type="protein sequence ID" value="EVEC_0001174001-mRNA-1"/>
    <property type="gene ID" value="EVEC_0001174001"/>
</dbReference>
<dbReference type="PANTHER" id="PTHR10185:SF12">
    <property type="entry name" value="PLD PHOSPHODIESTERASE DOMAIN-CONTAINING PROTEIN"/>
    <property type="match status" value="1"/>
</dbReference>
<reference evidence="3" key="1">
    <citation type="submission" date="2017-02" db="UniProtKB">
        <authorList>
            <consortium name="WormBaseParasite"/>
        </authorList>
    </citation>
    <scope>IDENTIFICATION</scope>
</reference>
<dbReference type="InterPro" id="IPR001736">
    <property type="entry name" value="PLipase_D/transphosphatidylase"/>
</dbReference>
<dbReference type="CDD" id="cd09107">
    <property type="entry name" value="PLDc_vPLD3_4_5_like_2"/>
    <property type="match status" value="1"/>
</dbReference>
<dbReference type="PANTHER" id="PTHR10185">
    <property type="entry name" value="PHOSPHOLIPASE D - RELATED"/>
    <property type="match status" value="1"/>
</dbReference>
<dbReference type="InterPro" id="IPR032803">
    <property type="entry name" value="PLDc_3"/>
</dbReference>
<dbReference type="Gene3D" id="3.30.870.10">
    <property type="entry name" value="Endonuclease Chain A"/>
    <property type="match status" value="2"/>
</dbReference>
<dbReference type="SMART" id="SM00155">
    <property type="entry name" value="PLDc"/>
    <property type="match status" value="2"/>
</dbReference>
<comment type="similarity">
    <text evidence="1">Belongs to the phospholipase D family.</text>
</comment>
<evidence type="ECO:0000259" key="2">
    <source>
        <dbReference type="PROSITE" id="PS50035"/>
    </source>
</evidence>
<accession>A0A0N4VLH2</accession>
<dbReference type="InterPro" id="IPR050874">
    <property type="entry name" value="Diverse_PLD-related"/>
</dbReference>
<dbReference type="GO" id="GO:0003824">
    <property type="term" value="F:catalytic activity"/>
    <property type="evidence" value="ECO:0007669"/>
    <property type="project" value="InterPro"/>
</dbReference>
<sequence length="383" mass="43118">LNTKLCNCSKKQQFLKGLSVYQSLIDAATKRGIKLRITQNAQSNPETAYLSEAGLADVRSLNFTDFLGSGILHTKAWTVDGKHLYVGSANFDWRSLTQVKELGVAIFNCPCLASDMNKMMEIYWLMGAPKAKLPSRWPISLSTAYNKNSPLSVRLNNHQSAVYFSSAPPQFCADGREGDINAILHIINTAQQFIHISVMDYIPAILYAKQANRFWPIIDDALRTAAYKYVNVKLLISRWAHTKTVLYPFLFSIADINKGLQCITKYNSTTNQYDCIQKGSIEVRLFEVPAFGNQSQIPFARVNHNKYMVTDNAVFIGTSNWSGDYFESTAGFGITIKSDNIMQQSQIVKDVNEKIFMRDWNSPYAQSIYSYDINGKPVNTKVA</sequence>
<dbReference type="Pfam" id="PF13918">
    <property type="entry name" value="PLDc_3"/>
    <property type="match status" value="1"/>
</dbReference>
<proteinExistence type="inferred from homology"/>
<organism evidence="3">
    <name type="scientific">Enterobius vermicularis</name>
    <name type="common">Human pinworm</name>
    <dbReference type="NCBI Taxonomy" id="51028"/>
    <lineage>
        <taxon>Eukaryota</taxon>
        <taxon>Metazoa</taxon>
        <taxon>Ecdysozoa</taxon>
        <taxon>Nematoda</taxon>
        <taxon>Chromadorea</taxon>
        <taxon>Rhabditida</taxon>
        <taxon>Spirurina</taxon>
        <taxon>Oxyuridomorpha</taxon>
        <taxon>Oxyuroidea</taxon>
        <taxon>Oxyuridae</taxon>
        <taxon>Enterobius</taxon>
    </lineage>
</organism>
<protein>
    <submittedName>
        <fullName evidence="3">Phospholipase D3</fullName>
    </submittedName>
</protein>
<feature type="domain" description="PLD phosphodiesterase" evidence="2">
    <location>
        <begin position="299"/>
        <end position="325"/>
    </location>
</feature>
<name>A0A0N4VLH2_ENTVE</name>
<dbReference type="Pfam" id="PF00614">
    <property type="entry name" value="PLDc"/>
    <property type="match status" value="1"/>
</dbReference>
<dbReference type="PROSITE" id="PS50035">
    <property type="entry name" value="PLD"/>
    <property type="match status" value="2"/>
</dbReference>
<dbReference type="AlphaFoldDB" id="A0A0N4VLH2"/>
<evidence type="ECO:0000256" key="1">
    <source>
        <dbReference type="ARBA" id="ARBA00008664"/>
    </source>
</evidence>
<dbReference type="SUPFAM" id="SSF56024">
    <property type="entry name" value="Phospholipase D/nuclease"/>
    <property type="match status" value="2"/>
</dbReference>